<sequence>MLLKLNLKNVRRTLNQKCLGAATLTRLVFPEGRSVSNSKVGIHLPPIWQICQAAEYNVSELPQSSSPYVDHHRSAQWQTLCAVFSGQWATAQLEEQKSLIDSFDEGSPINSGDETNNRGLIALPKPLSLVDLALQPKHNAQLRVSYQGVLGAYSEAAVAKAYPNKTQLRGSSM</sequence>
<gene>
    <name evidence="1" type="ORF">R1flu_024341</name>
</gene>
<dbReference type="Proteomes" id="UP001605036">
    <property type="component" value="Unassembled WGS sequence"/>
</dbReference>
<proteinExistence type="predicted"/>
<accession>A0ABD1XUL7</accession>
<dbReference type="EMBL" id="JBHFFA010000007">
    <property type="protein sequence ID" value="KAL2612649.1"/>
    <property type="molecule type" value="Genomic_DNA"/>
</dbReference>
<evidence type="ECO:0000313" key="1">
    <source>
        <dbReference type="EMBL" id="KAL2612649.1"/>
    </source>
</evidence>
<protein>
    <recommendedName>
        <fullName evidence="3">Prephenate dehydratase domain-containing protein</fullName>
    </recommendedName>
</protein>
<name>A0ABD1XUL7_9MARC</name>
<keyword evidence="2" id="KW-1185">Reference proteome</keyword>
<evidence type="ECO:0000313" key="2">
    <source>
        <dbReference type="Proteomes" id="UP001605036"/>
    </source>
</evidence>
<dbReference type="AlphaFoldDB" id="A0ABD1XUL7"/>
<organism evidence="1 2">
    <name type="scientific">Riccia fluitans</name>
    <dbReference type="NCBI Taxonomy" id="41844"/>
    <lineage>
        <taxon>Eukaryota</taxon>
        <taxon>Viridiplantae</taxon>
        <taxon>Streptophyta</taxon>
        <taxon>Embryophyta</taxon>
        <taxon>Marchantiophyta</taxon>
        <taxon>Marchantiopsida</taxon>
        <taxon>Marchantiidae</taxon>
        <taxon>Marchantiales</taxon>
        <taxon>Ricciaceae</taxon>
        <taxon>Riccia</taxon>
    </lineage>
</organism>
<reference evidence="1 2" key="1">
    <citation type="submission" date="2024-09" db="EMBL/GenBank/DDBJ databases">
        <title>Chromosome-scale assembly of Riccia fluitans.</title>
        <authorList>
            <person name="Paukszto L."/>
            <person name="Sawicki J."/>
            <person name="Karawczyk K."/>
            <person name="Piernik-Szablinska J."/>
            <person name="Szczecinska M."/>
            <person name="Mazdziarz M."/>
        </authorList>
    </citation>
    <scope>NUCLEOTIDE SEQUENCE [LARGE SCALE GENOMIC DNA]</scope>
    <source>
        <strain evidence="1">Rf_01</strain>
        <tissue evidence="1">Aerial parts of the thallus</tissue>
    </source>
</reference>
<comment type="caution">
    <text evidence="1">The sequence shown here is derived from an EMBL/GenBank/DDBJ whole genome shotgun (WGS) entry which is preliminary data.</text>
</comment>
<evidence type="ECO:0008006" key="3">
    <source>
        <dbReference type="Google" id="ProtNLM"/>
    </source>
</evidence>